<evidence type="ECO:0000259" key="6">
    <source>
        <dbReference type="PROSITE" id="PS51198"/>
    </source>
</evidence>
<dbReference type="InterPro" id="IPR027417">
    <property type="entry name" value="P-loop_NTPase"/>
</dbReference>
<keyword evidence="1 5" id="KW-0547">Nucleotide-binding</keyword>
<evidence type="ECO:0000256" key="2">
    <source>
        <dbReference type="ARBA" id="ARBA00022801"/>
    </source>
</evidence>
<keyword evidence="2 5" id="KW-0378">Hydrolase</keyword>
<comment type="caution">
    <text evidence="7">The sequence shown here is derived from an EMBL/GenBank/DDBJ whole genome shotgun (WGS) entry which is preliminary data.</text>
</comment>
<keyword evidence="8" id="KW-1185">Reference proteome</keyword>
<dbReference type="EMBL" id="CAXAMM010031844">
    <property type="protein sequence ID" value="CAK9068816.1"/>
    <property type="molecule type" value="Genomic_DNA"/>
</dbReference>
<dbReference type="PROSITE" id="PS51198">
    <property type="entry name" value="UVRD_HELICASE_ATP_BIND"/>
    <property type="match status" value="1"/>
</dbReference>
<feature type="non-terminal residue" evidence="7">
    <location>
        <position position="304"/>
    </location>
</feature>
<feature type="domain" description="UvrD-like helicase ATP-binding" evidence="6">
    <location>
        <begin position="1"/>
        <end position="298"/>
    </location>
</feature>
<dbReference type="PANTHER" id="PTHR11070:SF63">
    <property type="entry name" value="DNA HELICASE IV"/>
    <property type="match status" value="1"/>
</dbReference>
<dbReference type="Proteomes" id="UP001642464">
    <property type="component" value="Unassembled WGS sequence"/>
</dbReference>
<organism evidence="7 8">
    <name type="scientific">Durusdinium trenchii</name>
    <dbReference type="NCBI Taxonomy" id="1381693"/>
    <lineage>
        <taxon>Eukaryota</taxon>
        <taxon>Sar</taxon>
        <taxon>Alveolata</taxon>
        <taxon>Dinophyceae</taxon>
        <taxon>Suessiales</taxon>
        <taxon>Symbiodiniaceae</taxon>
        <taxon>Durusdinium</taxon>
    </lineage>
</organism>
<name>A0ABP0NYE8_9DINO</name>
<keyword evidence="4 5" id="KW-0067">ATP-binding</keyword>
<dbReference type="Gene3D" id="3.40.50.300">
    <property type="entry name" value="P-loop containing nucleotide triphosphate hydrolases"/>
    <property type="match status" value="2"/>
</dbReference>
<evidence type="ECO:0000256" key="4">
    <source>
        <dbReference type="ARBA" id="ARBA00022840"/>
    </source>
</evidence>
<dbReference type="GO" id="GO:0004386">
    <property type="term" value="F:helicase activity"/>
    <property type="evidence" value="ECO:0007669"/>
    <property type="project" value="UniProtKB-KW"/>
</dbReference>
<reference evidence="7 8" key="1">
    <citation type="submission" date="2024-02" db="EMBL/GenBank/DDBJ databases">
        <authorList>
            <person name="Chen Y."/>
            <person name="Shah S."/>
            <person name="Dougan E. K."/>
            <person name="Thang M."/>
            <person name="Chan C."/>
        </authorList>
    </citation>
    <scope>NUCLEOTIDE SEQUENCE [LARGE SCALE GENOMIC DNA]</scope>
</reference>
<dbReference type="InterPro" id="IPR000212">
    <property type="entry name" value="DNA_helicase_UvrD/REP"/>
</dbReference>
<comment type="caution">
    <text evidence="5">Lacks conserved residue(s) required for the propagation of feature annotation.</text>
</comment>
<keyword evidence="3 5" id="KW-0347">Helicase</keyword>
<evidence type="ECO:0000256" key="3">
    <source>
        <dbReference type="ARBA" id="ARBA00022806"/>
    </source>
</evidence>
<evidence type="ECO:0000256" key="1">
    <source>
        <dbReference type="ARBA" id="ARBA00022741"/>
    </source>
</evidence>
<proteinExistence type="predicted"/>
<evidence type="ECO:0000256" key="5">
    <source>
        <dbReference type="PROSITE-ProRule" id="PRU00560"/>
    </source>
</evidence>
<dbReference type="InterPro" id="IPR014016">
    <property type="entry name" value="UvrD-like_ATP-bd"/>
</dbReference>
<accession>A0ABP0NYE8</accession>
<protein>
    <submittedName>
        <fullName evidence="7">DNA helicase IV (75 kDa helicase)</fullName>
    </submittedName>
</protein>
<gene>
    <name evidence="7" type="ORF">SCF082_LOCUS34582</name>
</gene>
<evidence type="ECO:0000313" key="8">
    <source>
        <dbReference type="Proteomes" id="UP001642464"/>
    </source>
</evidence>
<evidence type="ECO:0000313" key="7">
    <source>
        <dbReference type="EMBL" id="CAK9068816.1"/>
    </source>
</evidence>
<dbReference type="PANTHER" id="PTHR11070">
    <property type="entry name" value="UVRD / RECB / PCRA DNA HELICASE FAMILY MEMBER"/>
    <property type="match status" value="1"/>
</dbReference>
<dbReference type="Pfam" id="PF00580">
    <property type="entry name" value="UvrD-helicase"/>
    <property type="match status" value="2"/>
</dbReference>
<sequence>MLLEQAKSLHDKTRAKVFTRVLWAILQDYSRRLDEAKEIDFDSMIADAIKMIETGQYQSPYSLILVDEFQDISEPRANLIKALRQQRPSCKVFAVGDDWQSIYRFAGSDISLFTQFHDHFGYSFKRRDYAEIKKALEPVVIEHYHKIISTCIKHIRARHLTLEMLLEQAKSLHDKTRAKVFTRVLWAILQDYSRRLDEAKEIDFDSMIADAIKMIETGQYQSPYSLILVDEFQDISEPRANLIKALRQQRPSCKVFAVGDDWQSIYRFAGSDISLFTQFHDHFGESWTGRLEQTYRCNQLIAET</sequence>
<dbReference type="SUPFAM" id="SSF52540">
    <property type="entry name" value="P-loop containing nucleoside triphosphate hydrolases"/>
    <property type="match status" value="2"/>
</dbReference>